<name>A0A0V0HM85_SOLCH</name>
<keyword evidence="2" id="KW-1133">Transmembrane helix</keyword>
<dbReference type="PANTHER" id="PTHR31218">
    <property type="entry name" value="WAT1-RELATED PROTEIN"/>
    <property type="match status" value="1"/>
</dbReference>
<evidence type="ECO:0000313" key="4">
    <source>
        <dbReference type="EMBL" id="JAP21455.1"/>
    </source>
</evidence>
<sequence>MALVQLFYGGYHVITKVALNVGMNEIVFCLYRDLIAISILAPIAYFREKLVILSLYIYSLFMLHDSATL</sequence>
<dbReference type="AlphaFoldDB" id="A0A0V0HM85"/>
<dbReference type="InterPro" id="IPR030184">
    <property type="entry name" value="WAT1-related"/>
</dbReference>
<proteinExistence type="predicted"/>
<protein>
    <submittedName>
        <fullName evidence="4">Putative ovule protein</fullName>
    </submittedName>
</protein>
<keyword evidence="1" id="KW-0812">Transmembrane</keyword>
<organism evidence="4">
    <name type="scientific">Solanum chacoense</name>
    <name type="common">Chaco potato</name>
    <dbReference type="NCBI Taxonomy" id="4108"/>
    <lineage>
        <taxon>Eukaryota</taxon>
        <taxon>Viridiplantae</taxon>
        <taxon>Streptophyta</taxon>
        <taxon>Embryophyta</taxon>
        <taxon>Tracheophyta</taxon>
        <taxon>Spermatophyta</taxon>
        <taxon>Magnoliopsida</taxon>
        <taxon>eudicotyledons</taxon>
        <taxon>Gunneridae</taxon>
        <taxon>Pentapetalae</taxon>
        <taxon>asterids</taxon>
        <taxon>lamiids</taxon>
        <taxon>Solanales</taxon>
        <taxon>Solanaceae</taxon>
        <taxon>Solanoideae</taxon>
        <taxon>Solaneae</taxon>
        <taxon>Solanum</taxon>
    </lineage>
</organism>
<reference evidence="4" key="1">
    <citation type="submission" date="2015-12" db="EMBL/GenBank/DDBJ databases">
        <title>Gene expression during late stages of embryo sac development: a critical building block for successful pollen-pistil interactions.</title>
        <authorList>
            <person name="Liu Y."/>
            <person name="Joly V."/>
            <person name="Sabar M."/>
            <person name="Matton D.P."/>
        </authorList>
    </citation>
    <scope>NUCLEOTIDE SEQUENCE</scope>
</reference>
<keyword evidence="3" id="KW-0472">Membrane</keyword>
<dbReference type="GO" id="GO:0016020">
    <property type="term" value="C:membrane"/>
    <property type="evidence" value="ECO:0007669"/>
    <property type="project" value="InterPro"/>
</dbReference>
<dbReference type="EMBL" id="GEDG01017675">
    <property type="protein sequence ID" value="JAP21455.1"/>
    <property type="molecule type" value="Transcribed_RNA"/>
</dbReference>
<evidence type="ECO:0000256" key="2">
    <source>
        <dbReference type="ARBA" id="ARBA00022989"/>
    </source>
</evidence>
<evidence type="ECO:0000256" key="3">
    <source>
        <dbReference type="ARBA" id="ARBA00023136"/>
    </source>
</evidence>
<evidence type="ECO:0000256" key="1">
    <source>
        <dbReference type="ARBA" id="ARBA00022692"/>
    </source>
</evidence>
<accession>A0A0V0HM85</accession>
<dbReference type="GO" id="GO:0022857">
    <property type="term" value="F:transmembrane transporter activity"/>
    <property type="evidence" value="ECO:0007669"/>
    <property type="project" value="InterPro"/>
</dbReference>